<reference evidence="6 7" key="1">
    <citation type="journal article" date="2016" name="J. Microbiol.">
        <title>Dankookia rubra gen. nov., sp. nov., an alphaproteobacterium isolated from sediment of a shallow stream.</title>
        <authorList>
            <person name="Kim W.H."/>
            <person name="Kim D.H."/>
            <person name="Kang K."/>
            <person name="Ahn T.Y."/>
        </authorList>
    </citation>
    <scope>NUCLEOTIDE SEQUENCE [LARGE SCALE GENOMIC DNA]</scope>
    <source>
        <strain evidence="6 7">JCM30602</strain>
    </source>
</reference>
<feature type="transmembrane region" description="Helical" evidence="5">
    <location>
        <begin position="195"/>
        <end position="216"/>
    </location>
</feature>
<dbReference type="Proteomes" id="UP000295096">
    <property type="component" value="Unassembled WGS sequence"/>
</dbReference>
<feature type="transmembrane region" description="Helical" evidence="5">
    <location>
        <begin position="393"/>
        <end position="418"/>
    </location>
</feature>
<dbReference type="InterPro" id="IPR011701">
    <property type="entry name" value="MFS"/>
</dbReference>
<dbReference type="AlphaFoldDB" id="A0A4R5QJF4"/>
<keyword evidence="7" id="KW-1185">Reference proteome</keyword>
<feature type="transmembrane region" description="Helical" evidence="5">
    <location>
        <begin position="458"/>
        <end position="478"/>
    </location>
</feature>
<evidence type="ECO:0000256" key="1">
    <source>
        <dbReference type="ARBA" id="ARBA00022692"/>
    </source>
</evidence>
<dbReference type="Gene3D" id="1.20.1250.20">
    <property type="entry name" value="MFS general substrate transporter like domains"/>
    <property type="match status" value="1"/>
</dbReference>
<evidence type="ECO:0000313" key="7">
    <source>
        <dbReference type="Proteomes" id="UP000295096"/>
    </source>
</evidence>
<proteinExistence type="predicted"/>
<evidence type="ECO:0000256" key="2">
    <source>
        <dbReference type="ARBA" id="ARBA00022989"/>
    </source>
</evidence>
<feature type="region of interest" description="Disordered" evidence="4">
    <location>
        <begin position="258"/>
        <end position="288"/>
    </location>
</feature>
<feature type="transmembrane region" description="Helical" evidence="5">
    <location>
        <begin position="105"/>
        <end position="126"/>
    </location>
</feature>
<feature type="transmembrane region" description="Helical" evidence="5">
    <location>
        <begin position="367"/>
        <end position="387"/>
    </location>
</feature>
<dbReference type="PANTHER" id="PTHR11360">
    <property type="entry name" value="MONOCARBOXYLATE TRANSPORTER"/>
    <property type="match status" value="1"/>
</dbReference>
<keyword evidence="2 5" id="KW-1133">Transmembrane helix</keyword>
<name>A0A4R5QJF4_9PROT</name>
<dbReference type="OrthoDB" id="7876195at2"/>
<feature type="transmembrane region" description="Helical" evidence="5">
    <location>
        <begin position="133"/>
        <end position="154"/>
    </location>
</feature>
<feature type="transmembrane region" description="Helical" evidence="5">
    <location>
        <begin position="299"/>
        <end position="320"/>
    </location>
</feature>
<protein>
    <submittedName>
        <fullName evidence="6">MFS transporter</fullName>
    </submittedName>
</protein>
<comment type="caution">
    <text evidence="6">The sequence shown here is derived from an EMBL/GenBank/DDBJ whole genome shotgun (WGS) entry which is preliminary data.</text>
</comment>
<dbReference type="EMBL" id="SMSJ01000006">
    <property type="protein sequence ID" value="TDH63296.1"/>
    <property type="molecule type" value="Genomic_DNA"/>
</dbReference>
<feature type="transmembrane region" description="Helical" evidence="5">
    <location>
        <begin position="222"/>
        <end position="243"/>
    </location>
</feature>
<dbReference type="GO" id="GO:0022857">
    <property type="term" value="F:transmembrane transporter activity"/>
    <property type="evidence" value="ECO:0007669"/>
    <property type="project" value="InterPro"/>
</dbReference>
<evidence type="ECO:0000256" key="5">
    <source>
        <dbReference type="SAM" id="Phobius"/>
    </source>
</evidence>
<accession>A0A4R5QJF4</accession>
<dbReference type="InterPro" id="IPR036259">
    <property type="entry name" value="MFS_trans_sf"/>
</dbReference>
<gene>
    <name evidence="6" type="ORF">E2C06_07970</name>
</gene>
<evidence type="ECO:0000256" key="4">
    <source>
        <dbReference type="SAM" id="MobiDB-lite"/>
    </source>
</evidence>
<organism evidence="6 7">
    <name type="scientific">Dankookia rubra</name>
    <dbReference type="NCBI Taxonomy" id="1442381"/>
    <lineage>
        <taxon>Bacteria</taxon>
        <taxon>Pseudomonadati</taxon>
        <taxon>Pseudomonadota</taxon>
        <taxon>Alphaproteobacteria</taxon>
        <taxon>Acetobacterales</taxon>
        <taxon>Roseomonadaceae</taxon>
        <taxon>Dankookia</taxon>
    </lineage>
</organism>
<keyword evidence="3 5" id="KW-0472">Membrane</keyword>
<evidence type="ECO:0000313" key="6">
    <source>
        <dbReference type="EMBL" id="TDH63296.1"/>
    </source>
</evidence>
<feature type="transmembrane region" description="Helical" evidence="5">
    <location>
        <begin position="430"/>
        <end position="452"/>
    </location>
</feature>
<dbReference type="InterPro" id="IPR050327">
    <property type="entry name" value="Proton-linked_MCT"/>
</dbReference>
<dbReference type="PANTHER" id="PTHR11360:SF290">
    <property type="entry name" value="MONOCARBOXYLATE MFS PERMEASE"/>
    <property type="match status" value="1"/>
</dbReference>
<dbReference type="SUPFAM" id="SSF103473">
    <property type="entry name" value="MFS general substrate transporter"/>
    <property type="match status" value="1"/>
</dbReference>
<feature type="transmembrane region" description="Helical" evidence="5">
    <location>
        <begin position="160"/>
        <end position="183"/>
    </location>
</feature>
<dbReference type="Pfam" id="PF07690">
    <property type="entry name" value="MFS_1"/>
    <property type="match status" value="1"/>
</dbReference>
<keyword evidence="1 5" id="KW-0812">Transmembrane</keyword>
<feature type="transmembrane region" description="Helical" evidence="5">
    <location>
        <begin position="332"/>
        <end position="355"/>
    </location>
</feature>
<evidence type="ECO:0000256" key="3">
    <source>
        <dbReference type="ARBA" id="ARBA00023136"/>
    </source>
</evidence>
<sequence length="495" mass="49111">MGGGLPDLLRAAAARGAYPVGHRRASVASRGLLALPRGKRDAVVEPMPSLPQPARGTAPGRPHGVFFGWRVAATASATALFSWGMGFFGPAIYLRTLLTEHGWAVSAVSAAVTTHFLVAAALVSFLPEAHRRFGVAGITRAGVALLAAGALGWASAREPWQAFAAAVLSGAGWAATNGAALNAMVAPWFERRRPAALAMAFNGGAVGGVLFPPLWVALIAGLGFPGAAAAVGAAALLVLWPLAGRHLRPTPASLGLAPDGGAAAGASTPATDDAAAGPPRSPPAPARPGRLALLRERRFATMSVAFALCMSALVGLYAHMLALLAPRLGDTAAAGALSLAAGCMVAGRTGVGWILSRGGSRRGAAAATFGVQACGGGALLLGAVVMPPGTESVAAALGGCALLGLAGGNLGVLPLLIVQAEFGRTDAPRAAAMAVAMNQAVMACAPGIFGALRDLTGSYLPALVLAIVAPLVATRLVLAGATGGGHHSPRCGTAH</sequence>
<feature type="compositionally biased region" description="Low complexity" evidence="4">
    <location>
        <begin position="258"/>
        <end position="278"/>
    </location>
</feature>
<feature type="transmembrane region" description="Helical" evidence="5">
    <location>
        <begin position="71"/>
        <end position="93"/>
    </location>
</feature>